<evidence type="ECO:0000313" key="1">
    <source>
        <dbReference type="Ensembl" id="ENSGEVP00005005554.1"/>
    </source>
</evidence>
<dbReference type="Proteomes" id="UP000694390">
    <property type="component" value="Unassembled WGS sequence"/>
</dbReference>
<organism evidence="1 2">
    <name type="scientific">Gopherus evgoodei</name>
    <name type="common">Goodes thornscrub tortoise</name>
    <dbReference type="NCBI Taxonomy" id="1825980"/>
    <lineage>
        <taxon>Eukaryota</taxon>
        <taxon>Metazoa</taxon>
        <taxon>Chordata</taxon>
        <taxon>Craniata</taxon>
        <taxon>Vertebrata</taxon>
        <taxon>Euteleostomi</taxon>
        <taxon>Archelosauria</taxon>
        <taxon>Testudinata</taxon>
        <taxon>Testudines</taxon>
        <taxon>Cryptodira</taxon>
        <taxon>Durocryptodira</taxon>
        <taxon>Testudinoidea</taxon>
        <taxon>Testudinidae</taxon>
        <taxon>Gopherus</taxon>
    </lineage>
</organism>
<accession>A0A8C4VSX8</accession>
<reference evidence="1" key="1">
    <citation type="submission" date="2025-08" db="UniProtKB">
        <authorList>
            <consortium name="Ensembl"/>
        </authorList>
    </citation>
    <scope>IDENTIFICATION</scope>
</reference>
<keyword evidence="2" id="KW-1185">Reference proteome</keyword>
<evidence type="ECO:0000313" key="2">
    <source>
        <dbReference type="Proteomes" id="UP000694390"/>
    </source>
</evidence>
<reference evidence="1" key="2">
    <citation type="submission" date="2025-09" db="UniProtKB">
        <authorList>
            <consortium name="Ensembl"/>
        </authorList>
    </citation>
    <scope>IDENTIFICATION</scope>
</reference>
<dbReference type="Ensembl" id="ENSGEVT00005005811.1">
    <property type="protein sequence ID" value="ENSGEVP00005005554.1"/>
    <property type="gene ID" value="ENSGEVG00005003955.1"/>
</dbReference>
<proteinExistence type="predicted"/>
<dbReference type="AlphaFoldDB" id="A0A8C4VSX8"/>
<protein>
    <submittedName>
        <fullName evidence="1">Uncharacterized protein</fullName>
    </submittedName>
</protein>
<name>A0A8C4VSX8_9SAUR</name>
<sequence>MRGPGPGANCPICPPPQAALYICAYAIWKICPYIKELQLFLLIEKELIIFLIEKMNQETSDPILQAVPWDGPFCLQEPH</sequence>